<dbReference type="Proteomes" id="UP001324380">
    <property type="component" value="Chromosome"/>
</dbReference>
<keyword evidence="5 6" id="KW-0472">Membrane</keyword>
<feature type="transmembrane region" description="Helical" evidence="6">
    <location>
        <begin position="760"/>
        <end position="782"/>
    </location>
</feature>
<dbReference type="RefSeq" id="WP_321561524.1">
    <property type="nucleotide sequence ID" value="NZ_CP139558.1"/>
</dbReference>
<dbReference type="InterPro" id="IPR050250">
    <property type="entry name" value="Macrolide_Exporter_MacB"/>
</dbReference>
<dbReference type="InterPro" id="IPR003838">
    <property type="entry name" value="ABC3_permease_C"/>
</dbReference>
<keyword evidence="2" id="KW-1003">Cell membrane</keyword>
<evidence type="ECO:0000313" key="9">
    <source>
        <dbReference type="EMBL" id="WPU92362.1"/>
    </source>
</evidence>
<dbReference type="PANTHER" id="PTHR30572:SF18">
    <property type="entry name" value="ABC-TYPE MACROLIDE FAMILY EXPORT SYSTEM PERMEASE COMPONENT 2"/>
    <property type="match status" value="1"/>
</dbReference>
<evidence type="ECO:0000256" key="6">
    <source>
        <dbReference type="SAM" id="Phobius"/>
    </source>
</evidence>
<evidence type="ECO:0000256" key="5">
    <source>
        <dbReference type="ARBA" id="ARBA00023136"/>
    </source>
</evidence>
<dbReference type="InterPro" id="IPR025857">
    <property type="entry name" value="MacB_PCD"/>
</dbReference>
<keyword evidence="3 6" id="KW-0812">Transmembrane</keyword>
<name>A0ABZ0TIX6_9SPHI</name>
<protein>
    <submittedName>
        <fullName evidence="9">ABC transporter permease</fullName>
    </submittedName>
</protein>
<keyword evidence="4 6" id="KW-1133">Transmembrane helix</keyword>
<comment type="subcellular location">
    <subcellularLocation>
        <location evidence="1">Cell membrane</location>
        <topology evidence="1">Multi-pass membrane protein</topology>
    </subcellularLocation>
</comment>
<accession>A0ABZ0TIX6</accession>
<feature type="domain" description="ABC3 transporter permease C-terminal" evidence="7">
    <location>
        <begin position="293"/>
        <end position="407"/>
    </location>
</feature>
<evidence type="ECO:0000256" key="4">
    <source>
        <dbReference type="ARBA" id="ARBA00022989"/>
    </source>
</evidence>
<feature type="transmembrane region" description="Helical" evidence="6">
    <location>
        <begin position="730"/>
        <end position="748"/>
    </location>
</feature>
<feature type="transmembrane region" description="Helical" evidence="6">
    <location>
        <begin position="678"/>
        <end position="703"/>
    </location>
</feature>
<dbReference type="EMBL" id="CP139558">
    <property type="protein sequence ID" value="WPU92362.1"/>
    <property type="molecule type" value="Genomic_DNA"/>
</dbReference>
<feature type="domain" description="MacB-like periplasmic core" evidence="8">
    <location>
        <begin position="493"/>
        <end position="646"/>
    </location>
</feature>
<keyword evidence="10" id="KW-1185">Reference proteome</keyword>
<sequence>MLKNYFKTAVRNLLRHKSNAVINVAGLTVGFAAFLLIFLVVQYEESFDGFHIKKDRIYRVVRIGRNPVNRGYRTGVPVPVTSVIRAELPEVANAAAITKSGDVQIIVTAKDGSVLKGFKETSGVFFAEPQFFQLFDFKLVDGDIKTAISEPNTVLLTKATASKYFGGWKGIVGKMFKMDGVFVKVTGVLDNPPPNTDFPIKAVLSYTTLYNQNTLSNWSGINDGNYCFVELASGHTLRQLTKSLSDFTNRHIKPINPDYNLSPQPLNELHYDERYGNYTGRTFSKDLILALSLIGLFLLIVACVNFINLTVAQAVNRSREVGVRKVLGGSRVQLIFQFLGETGITSLLAMFISLIIVVITIPAINNLLEIHLTATTLYSPRLMVFLSGSLVLVSFLSGFYPALVLSGFKPVTVLKGAASSDQKRGVLFRRGLVVFQFVIAQGLIIGTLVVASQMDYFRTADMGFRKDAVIYARFPNDRLGGTKIDYLHNELLNVPGIEKLSFSMFLPSSNDGGSFTDLNKEGHKGITPDVIVNIKMAEPDFFDVYKLPIVAGRVYFASDTIHEYVVNETVIRKLGIRDPKDAIGMPVTVGGQTFPIVGVMKDFHTNSLRDPIDPVVMTTNKNGYRIASIKIDLRKTKSITAAMERIWKRDFPEFTLEYNFVDQTIANYYKQENQLSKLYTIFSGIAIFISCLGLYGLISFMALQRRKEIGIRKVLGAPVKDIVILLSREFTMLVIVAFLIAAPLAWYFMHQWLQGYTYHIMIGLWFFAATIFSSIIIAWLTVGYTAIKAALANPVNSLRTE</sequence>
<dbReference type="Pfam" id="PF12704">
    <property type="entry name" value="MacB_PCD"/>
    <property type="match status" value="2"/>
</dbReference>
<evidence type="ECO:0000259" key="8">
    <source>
        <dbReference type="Pfam" id="PF12704"/>
    </source>
</evidence>
<feature type="transmembrane region" description="Helical" evidence="6">
    <location>
        <begin position="384"/>
        <end position="406"/>
    </location>
</feature>
<proteinExistence type="predicted"/>
<evidence type="ECO:0000256" key="2">
    <source>
        <dbReference type="ARBA" id="ARBA00022475"/>
    </source>
</evidence>
<evidence type="ECO:0000313" key="10">
    <source>
        <dbReference type="Proteomes" id="UP001324380"/>
    </source>
</evidence>
<feature type="domain" description="MacB-like periplasmic core" evidence="8">
    <location>
        <begin position="21"/>
        <end position="244"/>
    </location>
</feature>
<dbReference type="Pfam" id="PF02687">
    <property type="entry name" value="FtsX"/>
    <property type="match status" value="2"/>
</dbReference>
<feature type="domain" description="ABC3 transporter permease C-terminal" evidence="7">
    <location>
        <begin position="681"/>
        <end position="792"/>
    </location>
</feature>
<feature type="transmembrane region" description="Helical" evidence="6">
    <location>
        <begin position="287"/>
        <end position="311"/>
    </location>
</feature>
<feature type="transmembrane region" description="Helical" evidence="6">
    <location>
        <begin position="332"/>
        <end position="364"/>
    </location>
</feature>
<dbReference type="PANTHER" id="PTHR30572">
    <property type="entry name" value="MEMBRANE COMPONENT OF TRANSPORTER-RELATED"/>
    <property type="match status" value="1"/>
</dbReference>
<gene>
    <name evidence="9" type="ORF">SNE25_23845</name>
</gene>
<reference evidence="9 10" key="1">
    <citation type="submission" date="2023-11" db="EMBL/GenBank/DDBJ databases">
        <title>Analysis of the Genomes of Mucilaginibacter gossypii cycad 4 and M. sabulilitoris SNA2: microbes with the potential for plant growth promotion.</title>
        <authorList>
            <person name="Hirsch A.M."/>
            <person name="Humm E."/>
            <person name="Rubbi M."/>
            <person name="Del Vecchio G."/>
            <person name="Ha S.M."/>
            <person name="Pellegrini M."/>
            <person name="Gunsalus R.P."/>
        </authorList>
    </citation>
    <scope>NUCLEOTIDE SEQUENCE [LARGE SCALE GENOMIC DNA]</scope>
    <source>
        <strain evidence="9 10">SNA2</strain>
    </source>
</reference>
<evidence type="ECO:0000256" key="1">
    <source>
        <dbReference type="ARBA" id="ARBA00004651"/>
    </source>
</evidence>
<feature type="transmembrane region" description="Helical" evidence="6">
    <location>
        <begin position="427"/>
        <end position="451"/>
    </location>
</feature>
<evidence type="ECO:0000259" key="7">
    <source>
        <dbReference type="Pfam" id="PF02687"/>
    </source>
</evidence>
<organism evidence="9 10">
    <name type="scientific">Mucilaginibacter sabulilitoris</name>
    <dbReference type="NCBI Taxonomy" id="1173583"/>
    <lineage>
        <taxon>Bacteria</taxon>
        <taxon>Pseudomonadati</taxon>
        <taxon>Bacteroidota</taxon>
        <taxon>Sphingobacteriia</taxon>
        <taxon>Sphingobacteriales</taxon>
        <taxon>Sphingobacteriaceae</taxon>
        <taxon>Mucilaginibacter</taxon>
    </lineage>
</organism>
<evidence type="ECO:0000256" key="3">
    <source>
        <dbReference type="ARBA" id="ARBA00022692"/>
    </source>
</evidence>
<feature type="transmembrane region" description="Helical" evidence="6">
    <location>
        <begin position="20"/>
        <end position="41"/>
    </location>
</feature>